<evidence type="ECO:0000256" key="5">
    <source>
        <dbReference type="ARBA" id="ARBA00022438"/>
    </source>
</evidence>
<evidence type="ECO:0000256" key="1">
    <source>
        <dbReference type="ARBA" id="ARBA00001941"/>
    </source>
</evidence>
<dbReference type="PANTHER" id="PTHR34448">
    <property type="entry name" value="AMINOPEPTIDASE"/>
    <property type="match status" value="1"/>
</dbReference>
<keyword evidence="9" id="KW-0482">Metalloprotease</keyword>
<dbReference type="GO" id="GO:0004177">
    <property type="term" value="F:aminopeptidase activity"/>
    <property type="evidence" value="ECO:0007669"/>
    <property type="project" value="UniProtKB-KW"/>
</dbReference>
<dbReference type="AlphaFoldDB" id="A0A0J9C7B3"/>
<dbReference type="GO" id="GO:0006508">
    <property type="term" value="P:proteolysis"/>
    <property type="evidence" value="ECO:0007669"/>
    <property type="project" value="UniProtKB-KW"/>
</dbReference>
<keyword evidence="5" id="KW-0031">Aminopeptidase</keyword>
<proteinExistence type="inferred from homology"/>
<protein>
    <recommendedName>
        <fullName evidence="12">Aminopeptidase</fullName>
    </recommendedName>
</protein>
<evidence type="ECO:0000256" key="8">
    <source>
        <dbReference type="ARBA" id="ARBA00022801"/>
    </source>
</evidence>
<dbReference type="GO" id="GO:0046872">
    <property type="term" value="F:metal ion binding"/>
    <property type="evidence" value="ECO:0007669"/>
    <property type="project" value="UniProtKB-KW"/>
</dbReference>
<keyword evidence="8" id="KW-0378">Hydrolase</keyword>
<evidence type="ECO:0000313" key="10">
    <source>
        <dbReference type="EMBL" id="KMW21017.1"/>
    </source>
</evidence>
<evidence type="ECO:0000256" key="6">
    <source>
        <dbReference type="ARBA" id="ARBA00022670"/>
    </source>
</evidence>
<sequence length="373" mass="41521">MDPRFKKIASTVMCHSLKIQPGEKVMISAVDDGDKLAEALVEEAYACGAVPFVSLEQTTIRRAILRGATAEQLELMAKPSVVLMDEMDCHVTISAPYNSCEFCLISQEKQTMYTKYCKSLISRAKSKLRWVSLTYPNHGMAQNAGMSLSEFSDYYFDLMTMDYDKLEKASLPMALRMRAADQVRIVAPGTDLTVSLKGFTALIAAGEHNLPDGEIASTPDRCSVNGTISFNVPSMHNGFLFTDVRLTFKDGKVVEASANDTERFLKEISLDEGCRYIGEFSMGTSPYVQRVVHETLFDEKMGGSMHMALGACYNFPGRDNGNRSSIHWDLIQSHRPEHGGGEVWIDGELVRKDGIYLPEDLRVLNPDVYFAQD</sequence>
<gene>
    <name evidence="10" type="ORF">HMPREF9470_01861</name>
</gene>
<evidence type="ECO:0008006" key="12">
    <source>
        <dbReference type="Google" id="ProtNLM"/>
    </source>
</evidence>
<keyword evidence="6" id="KW-0645">Protease</keyword>
<organism evidence="10 11">
    <name type="scientific">[Clostridium] citroniae WAL-19142</name>
    <dbReference type="NCBI Taxonomy" id="742734"/>
    <lineage>
        <taxon>Bacteria</taxon>
        <taxon>Bacillati</taxon>
        <taxon>Bacillota</taxon>
        <taxon>Clostridia</taxon>
        <taxon>Lachnospirales</taxon>
        <taxon>Lachnospiraceae</taxon>
        <taxon>Enterocloster</taxon>
    </lineage>
</organism>
<dbReference type="Pfam" id="PF02073">
    <property type="entry name" value="Peptidase_M29"/>
    <property type="match status" value="1"/>
</dbReference>
<dbReference type="RefSeq" id="WP_048929714.1">
    <property type="nucleotide sequence ID" value="NZ_KQ235877.1"/>
</dbReference>
<dbReference type="PATRIC" id="fig|742734.4.peg.1995"/>
<comment type="cofactor">
    <cofactor evidence="3">
        <name>Zn(2+)</name>
        <dbReference type="ChEBI" id="CHEBI:29105"/>
    </cofactor>
</comment>
<accession>A0A0J9C7B3</accession>
<dbReference type="Gene3D" id="3.40.1830.10">
    <property type="entry name" value="Thermophilic metalloprotease (M29)"/>
    <property type="match status" value="1"/>
</dbReference>
<name>A0A0J9C7B3_9FIRM</name>
<evidence type="ECO:0000256" key="4">
    <source>
        <dbReference type="ARBA" id="ARBA00008236"/>
    </source>
</evidence>
<dbReference type="SUPFAM" id="SSF144052">
    <property type="entry name" value="Thermophilic metalloprotease-like"/>
    <property type="match status" value="1"/>
</dbReference>
<keyword evidence="7" id="KW-0479">Metal-binding</keyword>
<dbReference type="GO" id="GO:0008237">
    <property type="term" value="F:metallopeptidase activity"/>
    <property type="evidence" value="ECO:0007669"/>
    <property type="project" value="UniProtKB-KW"/>
</dbReference>
<dbReference type="PANTHER" id="PTHR34448:SF1">
    <property type="entry name" value="BLL6088 PROTEIN"/>
    <property type="match status" value="1"/>
</dbReference>
<dbReference type="OrthoDB" id="9803993at2"/>
<dbReference type="InterPro" id="IPR052170">
    <property type="entry name" value="M29_Exopeptidase"/>
</dbReference>
<reference evidence="10 11" key="1">
    <citation type="submission" date="2011-04" db="EMBL/GenBank/DDBJ databases">
        <title>The Genome Sequence of Clostridium citroniae WAL-19142.</title>
        <authorList>
            <consortium name="The Broad Institute Genome Sequencing Platform"/>
            <person name="Earl A."/>
            <person name="Ward D."/>
            <person name="Feldgarden M."/>
            <person name="Gevers D."/>
            <person name="Warren Y.A."/>
            <person name="Tyrrell K.L."/>
            <person name="Citron D.M."/>
            <person name="Goldstein E.J."/>
            <person name="Daigneault M."/>
            <person name="Allen-Vercoe E."/>
            <person name="Young S.K."/>
            <person name="Zeng Q."/>
            <person name="Gargeya S."/>
            <person name="Fitzgerald M."/>
            <person name="Haas B."/>
            <person name="Abouelleil A."/>
            <person name="Alvarado L."/>
            <person name="Arachchi H.M."/>
            <person name="Berlin A."/>
            <person name="Brown A."/>
            <person name="Chapman S.B."/>
            <person name="Chen Z."/>
            <person name="Dunbar C."/>
            <person name="Freedman E."/>
            <person name="Gearin G."/>
            <person name="Gellesch M."/>
            <person name="Goldberg J."/>
            <person name="Griggs A."/>
            <person name="Gujja S."/>
            <person name="Heilman E.R."/>
            <person name="Heiman D."/>
            <person name="Howarth C."/>
            <person name="Larson L."/>
            <person name="Lui A."/>
            <person name="MacDonald P.J."/>
            <person name="Mehta T."/>
            <person name="Montmayeur A."/>
            <person name="Murphy C."/>
            <person name="Neiman D."/>
            <person name="Pearson M."/>
            <person name="Priest M."/>
            <person name="Roberts A."/>
            <person name="Saif S."/>
            <person name="Shea T."/>
            <person name="Shenoy N."/>
            <person name="Sisk P."/>
            <person name="Stolte C."/>
            <person name="Sykes S."/>
            <person name="White J."/>
            <person name="Yandava C."/>
            <person name="Wortman J."/>
            <person name="Nusbaum C."/>
            <person name="Birren B."/>
        </authorList>
    </citation>
    <scope>NUCLEOTIDE SEQUENCE [LARGE SCALE GENOMIC DNA]</scope>
    <source>
        <strain evidence="10 11">WAL-19142</strain>
    </source>
</reference>
<dbReference type="InterPro" id="IPR035097">
    <property type="entry name" value="M29_N-terminal"/>
</dbReference>
<evidence type="ECO:0000313" key="11">
    <source>
        <dbReference type="Proteomes" id="UP000037392"/>
    </source>
</evidence>
<evidence type="ECO:0000256" key="9">
    <source>
        <dbReference type="ARBA" id="ARBA00023049"/>
    </source>
</evidence>
<dbReference type="GeneID" id="93164471"/>
<comment type="similarity">
    <text evidence="4">Belongs to the peptidase M29 family.</text>
</comment>
<comment type="caution">
    <text evidence="10">The sequence shown here is derived from an EMBL/GenBank/DDBJ whole genome shotgun (WGS) entry which is preliminary data.</text>
</comment>
<dbReference type="EMBL" id="ADLK01000017">
    <property type="protein sequence ID" value="KMW21017.1"/>
    <property type="molecule type" value="Genomic_DNA"/>
</dbReference>
<dbReference type="InterPro" id="IPR000787">
    <property type="entry name" value="Peptidase_M29"/>
</dbReference>
<evidence type="ECO:0000256" key="3">
    <source>
        <dbReference type="ARBA" id="ARBA00001947"/>
    </source>
</evidence>
<evidence type="ECO:0000256" key="7">
    <source>
        <dbReference type="ARBA" id="ARBA00022723"/>
    </source>
</evidence>
<comment type="cofactor">
    <cofactor evidence="1">
        <name>Co(2+)</name>
        <dbReference type="ChEBI" id="CHEBI:48828"/>
    </cofactor>
</comment>
<comment type="cofactor">
    <cofactor evidence="2">
        <name>Mg(2+)</name>
        <dbReference type="ChEBI" id="CHEBI:18420"/>
    </cofactor>
</comment>
<dbReference type="Proteomes" id="UP000037392">
    <property type="component" value="Unassembled WGS sequence"/>
</dbReference>
<evidence type="ECO:0000256" key="2">
    <source>
        <dbReference type="ARBA" id="ARBA00001946"/>
    </source>
</evidence>